<sequence length="447" mass="48514">MLAGAIAAQAWIMQVGKYNVRGYRILNSSPGGKPGRMKMGFACVLFLAFFSQSATAAQSQSITLSDALDTAFSMNPDLAAARSEIDIALGERQQAGLIPNPELSWEMEDTRKSTSTTTIAISQALELGGKRGARVDVASRGQDVAALELEQRGNALRGEVIQSFYAALRAQAGLDLALESQTLAERGLKVAEGRIQAGKSSPVEATRAQVQLAETRLQVRQAQIAKSAAWRELSQIMGQSQTSFERLQSPNLSPGKAPHGPTLLNQIKQTAELRLAETRIALGEAQLGSQKAQRIPDLTVSVGSQYSREDRERVNVVGFSVPIPLFDRNQGNVLAAARRADQSRDLRNSVELKLRTQTQLAVDQWDTAAQEAEAFTKVILPAAQQAVDTATRGFEMGKFGFLEVLDAQRTLISARSQYLESLARAADARVVIERIYGDSGRFLTQLQ</sequence>
<comment type="subcellular location">
    <subcellularLocation>
        <location evidence="1">Cell outer membrane</location>
    </subcellularLocation>
</comment>
<dbReference type="InterPro" id="IPR003423">
    <property type="entry name" value="OMP_efflux"/>
</dbReference>
<dbReference type="AlphaFoldDB" id="A0A3M4W3M3"/>
<keyword evidence="6" id="KW-0564">Palmitate</keyword>
<comment type="similarity">
    <text evidence="2">Belongs to the outer membrane factor (OMF) (TC 1.B.17) family.</text>
</comment>
<organism evidence="9 10">
    <name type="scientific">Pseudomonas cichorii</name>
    <dbReference type="NCBI Taxonomy" id="36746"/>
    <lineage>
        <taxon>Bacteria</taxon>
        <taxon>Pseudomonadati</taxon>
        <taxon>Pseudomonadota</taxon>
        <taxon>Gammaproteobacteria</taxon>
        <taxon>Pseudomonadales</taxon>
        <taxon>Pseudomonadaceae</taxon>
        <taxon>Pseudomonas</taxon>
    </lineage>
</organism>
<dbReference type="Proteomes" id="UP000278332">
    <property type="component" value="Unassembled WGS sequence"/>
</dbReference>
<dbReference type="SUPFAM" id="SSF56954">
    <property type="entry name" value="Outer membrane efflux proteins (OEP)"/>
    <property type="match status" value="1"/>
</dbReference>
<protein>
    <submittedName>
        <fullName evidence="9">Outer membrane efflux protein</fullName>
    </submittedName>
</protein>
<keyword evidence="7" id="KW-0998">Cell outer membrane</keyword>
<evidence type="ECO:0000256" key="3">
    <source>
        <dbReference type="ARBA" id="ARBA00022452"/>
    </source>
</evidence>
<evidence type="ECO:0000256" key="2">
    <source>
        <dbReference type="ARBA" id="ARBA00007613"/>
    </source>
</evidence>
<accession>A0A3M4W3M3</accession>
<dbReference type="PANTHER" id="PTHR30203">
    <property type="entry name" value="OUTER MEMBRANE CATION EFFLUX PROTEIN"/>
    <property type="match status" value="1"/>
</dbReference>
<evidence type="ECO:0000256" key="4">
    <source>
        <dbReference type="ARBA" id="ARBA00022692"/>
    </source>
</evidence>
<gene>
    <name evidence="9" type="ORF">ALP84_01220</name>
</gene>
<evidence type="ECO:0000313" key="10">
    <source>
        <dbReference type="Proteomes" id="UP000278332"/>
    </source>
</evidence>
<dbReference type="EMBL" id="RBRY01000065">
    <property type="protein sequence ID" value="RMR58748.1"/>
    <property type="molecule type" value="Genomic_DNA"/>
</dbReference>
<keyword evidence="3" id="KW-1134">Transmembrane beta strand</keyword>
<evidence type="ECO:0000313" key="9">
    <source>
        <dbReference type="EMBL" id="RMR58748.1"/>
    </source>
</evidence>
<comment type="caution">
    <text evidence="9">The sequence shown here is derived from an EMBL/GenBank/DDBJ whole genome shotgun (WGS) entry which is preliminary data.</text>
</comment>
<keyword evidence="4" id="KW-0812">Transmembrane</keyword>
<dbReference type="GO" id="GO:0016020">
    <property type="term" value="C:membrane"/>
    <property type="evidence" value="ECO:0007669"/>
    <property type="project" value="UniProtKB-SubCell"/>
</dbReference>
<evidence type="ECO:0000256" key="5">
    <source>
        <dbReference type="ARBA" id="ARBA00023136"/>
    </source>
</evidence>
<dbReference type="Gene3D" id="1.20.1600.10">
    <property type="entry name" value="Outer membrane efflux proteins (OEP)"/>
    <property type="match status" value="1"/>
</dbReference>
<dbReference type="PANTHER" id="PTHR30203:SF24">
    <property type="entry name" value="BLR4935 PROTEIN"/>
    <property type="match status" value="1"/>
</dbReference>
<name>A0A3M4W3M3_PSECI</name>
<reference evidence="9 10" key="1">
    <citation type="submission" date="2018-08" db="EMBL/GenBank/DDBJ databases">
        <title>Recombination of ecologically and evolutionarily significant loci maintains genetic cohesion in the Pseudomonas syringae species complex.</title>
        <authorList>
            <person name="Dillon M."/>
            <person name="Thakur S."/>
            <person name="Almeida R.N.D."/>
            <person name="Weir B.S."/>
            <person name="Guttman D.S."/>
        </authorList>
    </citation>
    <scope>NUCLEOTIDE SEQUENCE [LARGE SCALE GENOMIC DNA]</scope>
    <source>
        <strain evidence="9 10">ICMP 6917</strain>
    </source>
</reference>
<keyword evidence="8" id="KW-0449">Lipoprotein</keyword>
<keyword evidence="5" id="KW-0472">Membrane</keyword>
<proteinExistence type="inferred from homology"/>
<dbReference type="Pfam" id="PF02321">
    <property type="entry name" value="OEP"/>
    <property type="match status" value="2"/>
</dbReference>
<dbReference type="InterPro" id="IPR010131">
    <property type="entry name" value="MdtP/NodT-like"/>
</dbReference>
<dbReference type="GO" id="GO:0015562">
    <property type="term" value="F:efflux transmembrane transporter activity"/>
    <property type="evidence" value="ECO:0007669"/>
    <property type="project" value="InterPro"/>
</dbReference>
<evidence type="ECO:0000256" key="7">
    <source>
        <dbReference type="ARBA" id="ARBA00023237"/>
    </source>
</evidence>
<evidence type="ECO:0000256" key="1">
    <source>
        <dbReference type="ARBA" id="ARBA00004442"/>
    </source>
</evidence>
<evidence type="ECO:0000256" key="6">
    <source>
        <dbReference type="ARBA" id="ARBA00023139"/>
    </source>
</evidence>
<evidence type="ECO:0000256" key="8">
    <source>
        <dbReference type="ARBA" id="ARBA00023288"/>
    </source>
</evidence>